<evidence type="ECO:0000256" key="7">
    <source>
        <dbReference type="ARBA" id="ARBA00022603"/>
    </source>
</evidence>
<dbReference type="OrthoDB" id="9815641at2"/>
<dbReference type="SUPFAM" id="SSF88697">
    <property type="entry name" value="PUA domain-like"/>
    <property type="match status" value="1"/>
</dbReference>
<gene>
    <name evidence="15" type="ORF">EYS42_12580</name>
</gene>
<dbReference type="RefSeq" id="WP_130968538.1">
    <property type="nucleotide sequence ID" value="NZ_SIXI01000005.1"/>
</dbReference>
<evidence type="ECO:0000256" key="4">
    <source>
        <dbReference type="ARBA" id="ARBA00013673"/>
    </source>
</evidence>
<dbReference type="NCBIfam" id="NF008692">
    <property type="entry name" value="PRK11713.1-5"/>
    <property type="match status" value="1"/>
</dbReference>
<evidence type="ECO:0000256" key="9">
    <source>
        <dbReference type="ARBA" id="ARBA00022691"/>
    </source>
</evidence>
<dbReference type="GO" id="GO:0070475">
    <property type="term" value="P:rRNA base methylation"/>
    <property type="evidence" value="ECO:0007669"/>
    <property type="project" value="TreeGrafter"/>
</dbReference>
<feature type="domain" description="Ribosomal RNA small subunit methyltransferase E PUA-like" evidence="14">
    <location>
        <begin position="19"/>
        <end position="64"/>
    </location>
</feature>
<dbReference type="InterPro" id="IPR029028">
    <property type="entry name" value="Alpha/beta_knot_MTases"/>
</dbReference>
<proteinExistence type="inferred from homology"/>
<dbReference type="Pfam" id="PF20260">
    <property type="entry name" value="PUA_4"/>
    <property type="match status" value="1"/>
</dbReference>
<keyword evidence="7 12" id="KW-0489">Methyltransferase</keyword>
<dbReference type="AlphaFoldDB" id="A0A4Q9H2E7"/>
<dbReference type="Gene3D" id="2.40.240.20">
    <property type="entry name" value="Hypothetical PUA domain-like, domain 1"/>
    <property type="match status" value="1"/>
</dbReference>
<comment type="function">
    <text evidence="10 12">Specifically methylates the N3 position of the uracil ring of uridine 1498 (m3U1498) in 16S rRNA. Acts on the fully assembled 30S ribosomal subunit.</text>
</comment>
<dbReference type="InterPro" id="IPR015947">
    <property type="entry name" value="PUA-like_sf"/>
</dbReference>
<dbReference type="GO" id="GO:0070042">
    <property type="term" value="F:rRNA (uridine-N3-)-methyltransferase activity"/>
    <property type="evidence" value="ECO:0007669"/>
    <property type="project" value="TreeGrafter"/>
</dbReference>
<feature type="domain" description="Ribosomal RNA small subunit methyltransferase E methyltransferase" evidence="13">
    <location>
        <begin position="73"/>
        <end position="237"/>
    </location>
</feature>
<evidence type="ECO:0000313" key="16">
    <source>
        <dbReference type="Proteomes" id="UP000292120"/>
    </source>
</evidence>
<dbReference type="Pfam" id="PF04452">
    <property type="entry name" value="Methyltrans_RNA"/>
    <property type="match status" value="1"/>
</dbReference>
<dbReference type="PANTHER" id="PTHR30027">
    <property type="entry name" value="RIBOSOMAL RNA SMALL SUBUNIT METHYLTRANSFERASE E"/>
    <property type="match status" value="1"/>
</dbReference>
<evidence type="ECO:0000256" key="6">
    <source>
        <dbReference type="ARBA" id="ARBA00022552"/>
    </source>
</evidence>
<keyword evidence="8 12" id="KW-0808">Transferase</keyword>
<evidence type="ECO:0000259" key="13">
    <source>
        <dbReference type="Pfam" id="PF04452"/>
    </source>
</evidence>
<evidence type="ECO:0000313" key="15">
    <source>
        <dbReference type="EMBL" id="TBO29242.1"/>
    </source>
</evidence>
<dbReference type="GO" id="GO:0005737">
    <property type="term" value="C:cytoplasm"/>
    <property type="evidence" value="ECO:0007669"/>
    <property type="project" value="UniProtKB-SubCell"/>
</dbReference>
<accession>A0A4Q9H2E7</accession>
<evidence type="ECO:0000256" key="12">
    <source>
        <dbReference type="PIRNR" id="PIRNR015601"/>
    </source>
</evidence>
<dbReference type="PANTHER" id="PTHR30027:SF3">
    <property type="entry name" value="16S RRNA (URACIL(1498)-N(3))-METHYLTRANSFERASE"/>
    <property type="match status" value="1"/>
</dbReference>
<keyword evidence="5 12" id="KW-0963">Cytoplasm</keyword>
<dbReference type="InterPro" id="IPR046886">
    <property type="entry name" value="RsmE_MTase_dom"/>
</dbReference>
<reference evidence="15 16" key="1">
    <citation type="submission" date="2019-02" db="EMBL/GenBank/DDBJ databases">
        <title>Aquabacterium sp. strain KMB7.</title>
        <authorList>
            <person name="Chen W.-M."/>
        </authorList>
    </citation>
    <scope>NUCLEOTIDE SEQUENCE [LARGE SCALE GENOMIC DNA]</scope>
    <source>
        <strain evidence="15 16">KMB7</strain>
    </source>
</reference>
<comment type="caution">
    <text evidence="15">The sequence shown here is derived from an EMBL/GenBank/DDBJ whole genome shotgun (WGS) entry which is preliminary data.</text>
</comment>
<evidence type="ECO:0000256" key="3">
    <source>
        <dbReference type="ARBA" id="ARBA00012328"/>
    </source>
</evidence>
<dbReference type="PIRSF" id="PIRSF015601">
    <property type="entry name" value="MTase_slr0722"/>
    <property type="match status" value="1"/>
</dbReference>
<dbReference type="InterPro" id="IPR006700">
    <property type="entry name" value="RsmE"/>
</dbReference>
<organism evidence="15 16">
    <name type="scientific">Aquabacterium lacunae</name>
    <dbReference type="NCBI Taxonomy" id="2528630"/>
    <lineage>
        <taxon>Bacteria</taxon>
        <taxon>Pseudomonadati</taxon>
        <taxon>Pseudomonadota</taxon>
        <taxon>Betaproteobacteria</taxon>
        <taxon>Burkholderiales</taxon>
        <taxon>Aquabacterium</taxon>
    </lineage>
</organism>
<dbReference type="EMBL" id="SIXI01000005">
    <property type="protein sequence ID" value="TBO29242.1"/>
    <property type="molecule type" value="Genomic_DNA"/>
</dbReference>
<evidence type="ECO:0000256" key="2">
    <source>
        <dbReference type="ARBA" id="ARBA00005528"/>
    </source>
</evidence>
<evidence type="ECO:0000256" key="5">
    <source>
        <dbReference type="ARBA" id="ARBA00022490"/>
    </source>
</evidence>
<evidence type="ECO:0000256" key="1">
    <source>
        <dbReference type="ARBA" id="ARBA00004496"/>
    </source>
</evidence>
<comment type="catalytic activity">
    <reaction evidence="11 12">
        <text>uridine(1498) in 16S rRNA + S-adenosyl-L-methionine = N(3)-methyluridine(1498) in 16S rRNA + S-adenosyl-L-homocysteine + H(+)</text>
        <dbReference type="Rhea" id="RHEA:42920"/>
        <dbReference type="Rhea" id="RHEA-COMP:10283"/>
        <dbReference type="Rhea" id="RHEA-COMP:10284"/>
        <dbReference type="ChEBI" id="CHEBI:15378"/>
        <dbReference type="ChEBI" id="CHEBI:57856"/>
        <dbReference type="ChEBI" id="CHEBI:59789"/>
        <dbReference type="ChEBI" id="CHEBI:65315"/>
        <dbReference type="ChEBI" id="CHEBI:74502"/>
        <dbReference type="EC" id="2.1.1.193"/>
    </reaction>
</comment>
<keyword evidence="6 12" id="KW-0698">rRNA processing</keyword>
<dbReference type="EC" id="2.1.1.193" evidence="3 12"/>
<dbReference type="Gene3D" id="3.40.1280.10">
    <property type="match status" value="1"/>
</dbReference>
<protein>
    <recommendedName>
        <fullName evidence="4 12">Ribosomal RNA small subunit methyltransferase E</fullName>
        <ecNumber evidence="3 12">2.1.1.193</ecNumber>
    </recommendedName>
</protein>
<dbReference type="InterPro" id="IPR029026">
    <property type="entry name" value="tRNA_m1G_MTases_N"/>
</dbReference>
<name>A0A4Q9H2E7_9BURK</name>
<dbReference type="NCBIfam" id="TIGR00046">
    <property type="entry name" value="RsmE family RNA methyltransferase"/>
    <property type="match status" value="1"/>
</dbReference>
<comment type="subcellular location">
    <subcellularLocation>
        <location evidence="1 12">Cytoplasm</location>
    </subcellularLocation>
</comment>
<dbReference type="CDD" id="cd18084">
    <property type="entry name" value="RsmE-like"/>
    <property type="match status" value="1"/>
</dbReference>
<evidence type="ECO:0000256" key="8">
    <source>
        <dbReference type="ARBA" id="ARBA00022679"/>
    </source>
</evidence>
<evidence type="ECO:0000256" key="10">
    <source>
        <dbReference type="ARBA" id="ARBA00025699"/>
    </source>
</evidence>
<dbReference type="InterPro" id="IPR046887">
    <property type="entry name" value="RsmE_PUA-like"/>
</dbReference>
<dbReference type="Proteomes" id="UP000292120">
    <property type="component" value="Unassembled WGS sequence"/>
</dbReference>
<evidence type="ECO:0000259" key="14">
    <source>
        <dbReference type="Pfam" id="PF20260"/>
    </source>
</evidence>
<comment type="similarity">
    <text evidence="2 12">Belongs to the RNA methyltransferase RsmE family.</text>
</comment>
<keyword evidence="16" id="KW-1185">Reference proteome</keyword>
<keyword evidence="9 12" id="KW-0949">S-adenosyl-L-methionine</keyword>
<sequence length="243" mass="26282">MPRLYVPDLSPVPDTEFDLPESAARHVQVLRLQPGDTVTLFSGQGGEWQAQVSAMGRKQVAVRLEAHTAVERELDRHVVLAVVMPANDRMDTVVEKATELGATVIQPLMASRSVLRLDGDRATRKVAHWQGVAVAASEQSGRTRVPEIHPVKNLRQWLPTVPTDWARAVLSFAPQTGALPWIQAQRPGQTLCFLNGPEGGLSPEEVQQCLQTGWTPVGLGGRVLRADTAPLMALSLAAGLSST</sequence>
<dbReference type="SUPFAM" id="SSF75217">
    <property type="entry name" value="alpha/beta knot"/>
    <property type="match status" value="1"/>
</dbReference>
<evidence type="ECO:0000256" key="11">
    <source>
        <dbReference type="ARBA" id="ARBA00047944"/>
    </source>
</evidence>